<reference evidence="2" key="2">
    <citation type="journal article" date="2008" name="Genome Biol.">
        <title>Improved genome assembly and evidence-based global gene model set for the chordate Ciona intestinalis: new insight into intron and operon populations.</title>
        <authorList>
            <person name="Satou Y."/>
            <person name="Mineta K."/>
            <person name="Ogasawara M."/>
            <person name="Sasakura Y."/>
            <person name="Shoguchi E."/>
            <person name="Ueno K."/>
            <person name="Yamada L."/>
            <person name="Matsumoto J."/>
            <person name="Wasserscheid J."/>
            <person name="Dewar K."/>
            <person name="Wiley G.B."/>
            <person name="Macmil S.L."/>
            <person name="Roe B.A."/>
            <person name="Zeller R.W."/>
            <person name="Hastings K.E."/>
            <person name="Lemaire P."/>
            <person name="Lindquist E."/>
            <person name="Endo T."/>
            <person name="Hotta K."/>
            <person name="Inaba K."/>
        </authorList>
    </citation>
    <scope>NUCLEOTIDE SEQUENCE [LARGE SCALE GENOMIC DNA]</scope>
    <source>
        <strain evidence="2">wild type</strain>
    </source>
</reference>
<feature type="compositionally biased region" description="Low complexity" evidence="1">
    <location>
        <begin position="260"/>
        <end position="270"/>
    </location>
</feature>
<feature type="compositionally biased region" description="Acidic residues" evidence="1">
    <location>
        <begin position="239"/>
        <end position="259"/>
    </location>
</feature>
<protein>
    <submittedName>
        <fullName evidence="2">Uncharacterized protein</fullName>
    </submittedName>
</protein>
<feature type="compositionally biased region" description="Basic and acidic residues" evidence="1">
    <location>
        <begin position="206"/>
        <end position="215"/>
    </location>
</feature>
<reference evidence="2" key="4">
    <citation type="submission" date="2025-09" db="UniProtKB">
        <authorList>
            <consortium name="Ensembl"/>
        </authorList>
    </citation>
    <scope>IDENTIFICATION</scope>
</reference>
<feature type="compositionally biased region" description="Polar residues" evidence="1">
    <location>
        <begin position="26"/>
        <end position="38"/>
    </location>
</feature>
<dbReference type="InParanoid" id="F6UXW5"/>
<name>F6UXW5_CIOIN</name>
<evidence type="ECO:0000313" key="3">
    <source>
        <dbReference type="Proteomes" id="UP000008144"/>
    </source>
</evidence>
<sequence length="270" mass="30336">MEESPVIEEPPVPVKSPKKRRSSLRNTPIVNTHKTATNLFRRRSAGKMNKPLWSEIVRKDMKAAVISTVTSQAVVKNTKKVSKKKGTPSHHTMHHVDSPATIYIGRTKSRVQPTRTPRPPKGARPVKLDLPLNESFGGLEEIFRTPAREETSLDDEDHDLYDDLHTPEASMAVSPFSVDQSKRSSSRSMTRRSDEIKMMDSGASPDLRRVKISKCEEEEEEDSDDEISFTGIANLFKENDEESSNDEEEEQSEEMDVGDEVLSSSVDDVV</sequence>
<reference evidence="3" key="1">
    <citation type="journal article" date="2002" name="Science">
        <title>The draft genome of Ciona intestinalis: insights into chordate and vertebrate origins.</title>
        <authorList>
            <person name="Dehal P."/>
            <person name="Satou Y."/>
            <person name="Campbell R.K."/>
            <person name="Chapman J."/>
            <person name="Degnan B."/>
            <person name="De Tomaso A."/>
            <person name="Davidson B."/>
            <person name="Di Gregorio A."/>
            <person name="Gelpke M."/>
            <person name="Goodstein D.M."/>
            <person name="Harafuji N."/>
            <person name="Hastings K.E."/>
            <person name="Ho I."/>
            <person name="Hotta K."/>
            <person name="Huang W."/>
            <person name="Kawashima T."/>
            <person name="Lemaire P."/>
            <person name="Martinez D."/>
            <person name="Meinertzhagen I.A."/>
            <person name="Necula S."/>
            <person name="Nonaka M."/>
            <person name="Putnam N."/>
            <person name="Rash S."/>
            <person name="Saiga H."/>
            <person name="Satake M."/>
            <person name="Terry A."/>
            <person name="Yamada L."/>
            <person name="Wang H.G."/>
            <person name="Awazu S."/>
            <person name="Azumi K."/>
            <person name="Boore J."/>
            <person name="Branno M."/>
            <person name="Chin-Bow S."/>
            <person name="DeSantis R."/>
            <person name="Doyle S."/>
            <person name="Francino P."/>
            <person name="Keys D.N."/>
            <person name="Haga S."/>
            <person name="Hayashi H."/>
            <person name="Hino K."/>
            <person name="Imai K.S."/>
            <person name="Inaba K."/>
            <person name="Kano S."/>
            <person name="Kobayashi K."/>
            <person name="Kobayashi M."/>
            <person name="Lee B.I."/>
            <person name="Makabe K.W."/>
            <person name="Manohar C."/>
            <person name="Matassi G."/>
            <person name="Medina M."/>
            <person name="Mochizuki Y."/>
            <person name="Mount S."/>
            <person name="Morishita T."/>
            <person name="Miura S."/>
            <person name="Nakayama A."/>
            <person name="Nishizaka S."/>
            <person name="Nomoto H."/>
            <person name="Ohta F."/>
            <person name="Oishi K."/>
            <person name="Rigoutsos I."/>
            <person name="Sano M."/>
            <person name="Sasaki A."/>
            <person name="Sasakura Y."/>
            <person name="Shoguchi E."/>
            <person name="Shin-i T."/>
            <person name="Spagnuolo A."/>
            <person name="Stainier D."/>
            <person name="Suzuki M.M."/>
            <person name="Tassy O."/>
            <person name="Takatori N."/>
            <person name="Tokuoka M."/>
            <person name="Yagi K."/>
            <person name="Yoshizaki F."/>
            <person name="Wada S."/>
            <person name="Zhang C."/>
            <person name="Hyatt P.D."/>
            <person name="Larimer F."/>
            <person name="Detter C."/>
            <person name="Doggett N."/>
            <person name="Glavina T."/>
            <person name="Hawkins T."/>
            <person name="Richardson P."/>
            <person name="Lucas S."/>
            <person name="Kohara Y."/>
            <person name="Levine M."/>
            <person name="Satoh N."/>
            <person name="Rokhsar D.S."/>
        </authorList>
    </citation>
    <scope>NUCLEOTIDE SEQUENCE [LARGE SCALE GENOMIC DNA]</scope>
</reference>
<dbReference type="HOGENOM" id="CLU_1032579_0_0_1"/>
<reference evidence="2" key="3">
    <citation type="submission" date="2025-08" db="UniProtKB">
        <authorList>
            <consortium name="Ensembl"/>
        </authorList>
    </citation>
    <scope>IDENTIFICATION</scope>
</reference>
<organism evidence="2 3">
    <name type="scientific">Ciona intestinalis</name>
    <name type="common">Transparent sea squirt</name>
    <name type="synonym">Ascidia intestinalis</name>
    <dbReference type="NCBI Taxonomy" id="7719"/>
    <lineage>
        <taxon>Eukaryota</taxon>
        <taxon>Metazoa</taxon>
        <taxon>Chordata</taxon>
        <taxon>Tunicata</taxon>
        <taxon>Ascidiacea</taxon>
        <taxon>Phlebobranchia</taxon>
        <taxon>Cionidae</taxon>
        <taxon>Ciona</taxon>
    </lineage>
</organism>
<dbReference type="EMBL" id="EAAA01001584">
    <property type="status" value="NOT_ANNOTATED_CDS"/>
    <property type="molecule type" value="Genomic_DNA"/>
</dbReference>
<feature type="region of interest" description="Disordered" evidence="1">
    <location>
        <begin position="167"/>
        <end position="270"/>
    </location>
</feature>
<evidence type="ECO:0000256" key="1">
    <source>
        <dbReference type="SAM" id="MobiDB-lite"/>
    </source>
</evidence>
<dbReference type="GeneTree" id="ENSGT00940000154352"/>
<keyword evidence="3" id="KW-1185">Reference proteome</keyword>
<proteinExistence type="predicted"/>
<evidence type="ECO:0000313" key="2">
    <source>
        <dbReference type="Ensembl" id="ENSCINP00000021706.2"/>
    </source>
</evidence>
<dbReference type="Ensembl" id="ENSCINT00000021952.2">
    <property type="protein sequence ID" value="ENSCINP00000021706.2"/>
    <property type="gene ID" value="ENSCING00000011336.2"/>
</dbReference>
<dbReference type="Proteomes" id="UP000008144">
    <property type="component" value="Chromosome 2"/>
</dbReference>
<dbReference type="AlphaFoldDB" id="F6UXW5"/>
<feature type="compositionally biased region" description="Acidic residues" evidence="1">
    <location>
        <begin position="216"/>
        <end position="227"/>
    </location>
</feature>
<accession>F6UXW5</accession>
<feature type="region of interest" description="Disordered" evidence="1">
    <location>
        <begin position="1"/>
        <end position="45"/>
    </location>
</feature>
<feature type="region of interest" description="Disordered" evidence="1">
    <location>
        <begin position="109"/>
        <end position="129"/>
    </location>
</feature>